<feature type="region of interest" description="Disordered" evidence="8">
    <location>
        <begin position="354"/>
        <end position="374"/>
    </location>
</feature>
<evidence type="ECO:0000256" key="8">
    <source>
        <dbReference type="SAM" id="MobiDB-lite"/>
    </source>
</evidence>
<dbReference type="GO" id="GO:0009897">
    <property type="term" value="C:external side of plasma membrane"/>
    <property type="evidence" value="ECO:0007669"/>
    <property type="project" value="TreeGrafter"/>
</dbReference>
<evidence type="ECO:0000256" key="6">
    <source>
        <dbReference type="ARBA" id="ARBA00023170"/>
    </source>
</evidence>
<feature type="signal peptide" evidence="10">
    <location>
        <begin position="1"/>
        <end position="26"/>
    </location>
</feature>
<dbReference type="InterPro" id="IPR013783">
    <property type="entry name" value="Ig-like_fold"/>
</dbReference>
<dbReference type="AlphaFoldDB" id="A0A9D3BYI5"/>
<keyword evidence="7" id="KW-0325">Glycoprotein</keyword>
<proteinExistence type="predicted"/>
<evidence type="ECO:0000256" key="1">
    <source>
        <dbReference type="ARBA" id="ARBA00004479"/>
    </source>
</evidence>
<evidence type="ECO:0000313" key="13">
    <source>
        <dbReference type="Proteomes" id="UP000822369"/>
    </source>
</evidence>
<sequence length="374" mass="42888">MELLPALPICWYCLLVLLVSRHETEAVLSDVCLLDNDDVFLLNSTGLDEVVGITNFKESFACVLYPSDLLNCSWSFLTLEKDTHLSIVMSECKEDTLVDLESKLSVPRVGFWVLNMSQKDHVIVCFNMTKDVEWMVNIRRYEMDLIRPLSPPTNVCASIEGTHLYISWNLPDSNNIANPDCFEYQLDLGEQVGHQNSEELHKSDPTEIEVSLIQKTHTHTHTHTHILVTISKQEDLRMLTGTLQYVELNAASSRSYRVRIRTRTSQYCHGYQHWSQWSPTVSLAAEEPWYTLDPLVIVAICLGIPMILLAVLLMVRHQRLTSILFPPIPRPPPQYKYFLEKGDPVCFYPSVPEKHEEEITEVEDAEQNPESNTE</sequence>
<comment type="caution">
    <text evidence="11">The sequence shown here is derived from an EMBL/GenBank/DDBJ whole genome shotgun (WGS) entry which is preliminary data.</text>
</comment>
<keyword evidence="2 9" id="KW-0812">Transmembrane</keyword>
<dbReference type="SUPFAM" id="SSF49265">
    <property type="entry name" value="Fibronectin type III"/>
    <property type="match status" value="1"/>
</dbReference>
<evidence type="ECO:0000256" key="3">
    <source>
        <dbReference type="ARBA" id="ARBA00022729"/>
    </source>
</evidence>
<dbReference type="EMBL" id="JAAVVJ010000005">
    <property type="protein sequence ID" value="KAF7222998.1"/>
    <property type="molecule type" value="Genomic_DNA"/>
</dbReference>
<gene>
    <name evidence="11" type="ORF">G4P62_009341</name>
</gene>
<evidence type="ECO:0000313" key="12">
    <source>
        <dbReference type="EMBL" id="KAF7222999.1"/>
    </source>
</evidence>
<name>A0A9D3BYI5_NOTFU</name>
<keyword evidence="3 10" id="KW-0732">Signal</keyword>
<dbReference type="EMBL" id="JAAVVJ010000005">
    <property type="protein sequence ID" value="KAF7222999.1"/>
    <property type="molecule type" value="Genomic_DNA"/>
</dbReference>
<dbReference type="KEGG" id="nfu:107384293"/>
<dbReference type="PANTHER" id="PTHR23037:SF46">
    <property type="entry name" value="INTERLEUKIN 5 RECEPTOR SUBUNIT ALPHA"/>
    <property type="match status" value="1"/>
</dbReference>
<keyword evidence="6" id="KW-0675">Receptor</keyword>
<evidence type="ECO:0000256" key="5">
    <source>
        <dbReference type="ARBA" id="ARBA00023136"/>
    </source>
</evidence>
<feature type="chain" id="PRO_5038278879" evidence="10">
    <location>
        <begin position="27"/>
        <end position="374"/>
    </location>
</feature>
<keyword evidence="4 9" id="KW-1133">Transmembrane helix</keyword>
<protein>
    <submittedName>
        <fullName evidence="12">Transcript variant X1</fullName>
    </submittedName>
    <submittedName>
        <fullName evidence="11">Transcript variant X2</fullName>
    </submittedName>
</protein>
<dbReference type="Gene3D" id="2.60.40.10">
    <property type="entry name" value="Immunoglobulins"/>
    <property type="match status" value="1"/>
</dbReference>
<evidence type="ECO:0000256" key="2">
    <source>
        <dbReference type="ARBA" id="ARBA00022692"/>
    </source>
</evidence>
<dbReference type="PANTHER" id="PTHR23037">
    <property type="entry name" value="CYTOKINE RECEPTOR"/>
    <property type="match status" value="1"/>
</dbReference>
<evidence type="ECO:0000256" key="4">
    <source>
        <dbReference type="ARBA" id="ARBA00022989"/>
    </source>
</evidence>
<reference evidence="11" key="1">
    <citation type="submission" date="2020-03" db="EMBL/GenBank/DDBJ databases">
        <title>Intra-Species Differences in Population Size shape Life History and Genome Evolution.</title>
        <authorList>
            <person name="Willemsen D."/>
            <person name="Cui R."/>
            <person name="Valenzano D.R."/>
        </authorList>
    </citation>
    <scope>NUCLEOTIDE SEQUENCE</scope>
    <source>
        <strain evidence="11">GRZ</strain>
        <tissue evidence="11">Whole</tissue>
    </source>
</reference>
<keyword evidence="5 9" id="KW-0472">Membrane</keyword>
<dbReference type="GO" id="GO:0004896">
    <property type="term" value="F:cytokine receptor activity"/>
    <property type="evidence" value="ECO:0007669"/>
    <property type="project" value="TreeGrafter"/>
</dbReference>
<dbReference type="Proteomes" id="UP000822369">
    <property type="component" value="Chromosome 5"/>
</dbReference>
<evidence type="ECO:0000313" key="11">
    <source>
        <dbReference type="EMBL" id="KAF7222998.1"/>
    </source>
</evidence>
<evidence type="ECO:0000256" key="10">
    <source>
        <dbReference type="SAM" id="SignalP"/>
    </source>
</evidence>
<accession>A0A9D3BYI5</accession>
<evidence type="ECO:0000256" key="7">
    <source>
        <dbReference type="ARBA" id="ARBA00023180"/>
    </source>
</evidence>
<evidence type="ECO:0000256" key="9">
    <source>
        <dbReference type="SAM" id="Phobius"/>
    </source>
</evidence>
<comment type="subcellular location">
    <subcellularLocation>
        <location evidence="1">Membrane</location>
        <topology evidence="1">Single-pass type I membrane protein</topology>
    </subcellularLocation>
</comment>
<organism evidence="11 13">
    <name type="scientific">Nothobranchius furzeri</name>
    <name type="common">Turquoise killifish</name>
    <dbReference type="NCBI Taxonomy" id="105023"/>
    <lineage>
        <taxon>Eukaryota</taxon>
        <taxon>Metazoa</taxon>
        <taxon>Chordata</taxon>
        <taxon>Craniata</taxon>
        <taxon>Vertebrata</taxon>
        <taxon>Euteleostomi</taxon>
        <taxon>Actinopterygii</taxon>
        <taxon>Neopterygii</taxon>
        <taxon>Teleostei</taxon>
        <taxon>Neoteleostei</taxon>
        <taxon>Acanthomorphata</taxon>
        <taxon>Ovalentaria</taxon>
        <taxon>Atherinomorphae</taxon>
        <taxon>Cyprinodontiformes</taxon>
        <taxon>Nothobranchiidae</taxon>
        <taxon>Nothobranchius</taxon>
    </lineage>
</organism>
<feature type="transmembrane region" description="Helical" evidence="9">
    <location>
        <begin position="295"/>
        <end position="315"/>
    </location>
</feature>
<dbReference type="InterPro" id="IPR036116">
    <property type="entry name" value="FN3_sf"/>
</dbReference>
<feature type="compositionally biased region" description="Acidic residues" evidence="8">
    <location>
        <begin position="358"/>
        <end position="374"/>
    </location>
</feature>